<reference evidence="2 3" key="1">
    <citation type="submission" date="2016-05" db="EMBL/GenBank/DDBJ databases">
        <title>First whole genome sequencing of Entamoeba histolytica HM1:IMSS-clone-6.</title>
        <authorList>
            <person name="Mukherjee Avik.K."/>
            <person name="Izumyama S."/>
            <person name="Nakada-Tsukui K."/>
            <person name="Nozaki T."/>
        </authorList>
    </citation>
    <scope>NUCLEOTIDE SEQUENCE [LARGE SCALE GENOMIC DNA]</scope>
    <source>
        <strain evidence="2 3">HM1:IMSS clone 6</strain>
    </source>
</reference>
<dbReference type="EMBL" id="BDEQ01000001">
    <property type="protein sequence ID" value="GAT92002.1"/>
    <property type="molecule type" value="Genomic_DNA"/>
</dbReference>
<evidence type="ECO:0000313" key="2">
    <source>
        <dbReference type="EMBL" id="GAT92002.1"/>
    </source>
</evidence>
<dbReference type="Proteomes" id="UP000078387">
    <property type="component" value="Unassembled WGS sequence"/>
</dbReference>
<protein>
    <recommendedName>
        <fullName evidence="4">TLDc domain-containing protein</fullName>
    </recommendedName>
</protein>
<dbReference type="VEuPathDB" id="AmoebaDB:EHI5A_029360"/>
<evidence type="ECO:0000256" key="1">
    <source>
        <dbReference type="SAM" id="MobiDB-lite"/>
    </source>
</evidence>
<comment type="caution">
    <text evidence="2">The sequence shown here is derived from an EMBL/GenBank/DDBJ whole genome shotgun (WGS) entry which is preliminary data.</text>
</comment>
<dbReference type="VEuPathDB" id="AmoebaDB:EHI7A_015860"/>
<feature type="region of interest" description="Disordered" evidence="1">
    <location>
        <begin position="1"/>
        <end position="62"/>
    </location>
</feature>
<organism evidence="2 3">
    <name type="scientific">Entamoeba histolytica</name>
    <dbReference type="NCBI Taxonomy" id="5759"/>
    <lineage>
        <taxon>Eukaryota</taxon>
        <taxon>Amoebozoa</taxon>
        <taxon>Evosea</taxon>
        <taxon>Archamoebae</taxon>
        <taxon>Mastigamoebida</taxon>
        <taxon>Entamoebidae</taxon>
        <taxon>Entamoeba</taxon>
    </lineage>
</organism>
<dbReference type="VEuPathDB" id="AmoebaDB:EHI_050730"/>
<dbReference type="VEuPathDB" id="AmoebaDB:KM1_035390"/>
<dbReference type="VEuPathDB" id="AmoebaDB:EHI8A_106520"/>
<feature type="compositionally biased region" description="Basic and acidic residues" evidence="1">
    <location>
        <begin position="49"/>
        <end position="58"/>
    </location>
</feature>
<proteinExistence type="predicted"/>
<name>A0A5K1UA52_ENTHI</name>
<dbReference type="OMA" id="CIGAFWI"/>
<evidence type="ECO:0008006" key="4">
    <source>
        <dbReference type="Google" id="ProtNLM"/>
    </source>
</evidence>
<feature type="compositionally biased region" description="Polar residues" evidence="1">
    <location>
        <begin position="31"/>
        <end position="46"/>
    </location>
</feature>
<evidence type="ECO:0000313" key="3">
    <source>
        <dbReference type="Proteomes" id="UP000078387"/>
    </source>
</evidence>
<dbReference type="AlphaFoldDB" id="A0A5K1UA52"/>
<gene>
    <name evidence="2" type="ORF">CL6EHI_050730</name>
</gene>
<feature type="region of interest" description="Disordered" evidence="1">
    <location>
        <begin position="110"/>
        <end position="143"/>
    </location>
</feature>
<accession>A0A5K1UA52</accession>
<sequence>MGNEQAKRKAMKKGSLGDLSLKENKPPTRLSFDSQQSDKTTPTSPRSLRVSETRDSQIKRQKTPLIISRNYSKQPNLMKSPKTQLLQNEKKPSHLFLSTKSKSSLNLNLVSLNQDPNDPSKRKAATPRAESSPRLGSQKEFKKDLNEVKSLRRKSMQVLPSLFQPHRNTKKKETQNGTNLIGQNPKELSLLSEYISEQIQLVTEMIKTQYHVNTYQVIYDSTYDELSSRFFNSKVCCHENMFIIVTTKEGYVLGFFQEDFVPLSPKFQCSKIRSNNFKVFGFGDQFIDTLQKTNPKDDVGMILYPNRETSFIFTCHGAFWVLSDGKVYIHQGINNFYNVDPSCKNPLIHYKMQKFLILDTLIVFEWK</sequence>